<evidence type="ECO:0000313" key="4">
    <source>
        <dbReference type="Proteomes" id="UP000054498"/>
    </source>
</evidence>
<dbReference type="EC" id="6.3.2.19" evidence="3"/>
<dbReference type="EMBL" id="KK106412">
    <property type="protein sequence ID" value="KIY91679.1"/>
    <property type="molecule type" value="Genomic_DNA"/>
</dbReference>
<dbReference type="RefSeq" id="XP_013890699.1">
    <property type="nucleotide sequence ID" value="XM_014035245.1"/>
</dbReference>
<gene>
    <name evidence="3" type="ORF">MNEG_16285</name>
</gene>
<evidence type="ECO:0000313" key="3">
    <source>
        <dbReference type="EMBL" id="KIY91679.1"/>
    </source>
</evidence>
<dbReference type="Proteomes" id="UP000054498">
    <property type="component" value="Unassembled WGS sequence"/>
</dbReference>
<feature type="compositionally biased region" description="Basic and acidic residues" evidence="2">
    <location>
        <begin position="165"/>
        <end position="183"/>
    </location>
</feature>
<dbReference type="InterPro" id="IPR045322">
    <property type="entry name" value="HECTD1/TRIP12-like"/>
</dbReference>
<dbReference type="GO" id="GO:0061630">
    <property type="term" value="F:ubiquitin protein ligase activity"/>
    <property type="evidence" value="ECO:0007669"/>
    <property type="project" value="InterPro"/>
</dbReference>
<proteinExistence type="predicted"/>
<feature type="compositionally biased region" description="Low complexity" evidence="2">
    <location>
        <begin position="113"/>
        <end position="131"/>
    </location>
</feature>
<sequence length="451" mass="44889">MLRVYSSTVLPGVRHRCLATVVKALYFSTPQQLEAALADLPISSFIASLLGGRDAKAQAYALQMGELLMEQLPHIFTSYFIKEGVVHAIQQLAEQSAAARGAAAAAAAAPASAGAGDAAGPSRAAAAPAPAQGGGEGAGGVAGPGSPPSPPVTRSRRSSQGQAKAEPREPSRDVRDASRDRASPDSARGDALAALQQLQQLQQQQQQRPPSRAGSVTLREAVLARAGSFKDAHFPAAGGGGGDAGGALLESDALRDLRAACAALPGASSGAGDEEGGGGGALPRLLALLTAADLSVFELLTSGAVKALSDFLRGADLPAGAAGAKRDELLLRRLRLFALHALAAGGAGAGAAAGGPPMLALVRKLQSALSSTEAFPVVCSRAGGGAGAGGARSLGRSGSMGGSFGGGGGSLGSGLQALMEPFKLRLVRHPNVSVGVVEGRICCREGRTETA</sequence>
<dbReference type="GO" id="GO:0000209">
    <property type="term" value="P:protein polyubiquitination"/>
    <property type="evidence" value="ECO:0007669"/>
    <property type="project" value="TreeGrafter"/>
</dbReference>
<keyword evidence="4" id="KW-1185">Reference proteome</keyword>
<dbReference type="GeneID" id="25734029"/>
<evidence type="ECO:0000256" key="2">
    <source>
        <dbReference type="SAM" id="MobiDB-lite"/>
    </source>
</evidence>
<dbReference type="AlphaFoldDB" id="A0A0D2LI40"/>
<dbReference type="GO" id="GO:0043161">
    <property type="term" value="P:proteasome-mediated ubiquitin-dependent protein catabolic process"/>
    <property type="evidence" value="ECO:0007669"/>
    <property type="project" value="TreeGrafter"/>
</dbReference>
<dbReference type="KEGG" id="mng:MNEG_16285"/>
<dbReference type="OrthoDB" id="271273at2759"/>
<evidence type="ECO:0000256" key="1">
    <source>
        <dbReference type="ARBA" id="ARBA00022679"/>
    </source>
</evidence>
<name>A0A0D2LI40_9CHLO</name>
<keyword evidence="1" id="KW-0808">Transferase</keyword>
<accession>A0A0D2LI40</accession>
<dbReference type="PANTHER" id="PTHR45670:SF1">
    <property type="entry name" value="E3 UBIQUITIN-PROTEIN LIGASE HECTD1"/>
    <property type="match status" value="1"/>
</dbReference>
<feature type="region of interest" description="Disordered" evidence="2">
    <location>
        <begin position="113"/>
        <end position="188"/>
    </location>
</feature>
<dbReference type="PANTHER" id="PTHR45670">
    <property type="entry name" value="E3 UBIQUITIN-PROTEIN LIGASE TRIP12"/>
    <property type="match status" value="1"/>
</dbReference>
<dbReference type="STRING" id="145388.A0A0D2LI40"/>
<protein>
    <submittedName>
        <fullName evidence="3">E3 ubiquitin-protein ligase</fullName>
        <ecNumber evidence="3">6.3.2.19</ecNumber>
    </submittedName>
</protein>
<reference evidence="3 4" key="1">
    <citation type="journal article" date="2013" name="BMC Genomics">
        <title>Reconstruction of the lipid metabolism for the microalga Monoraphidium neglectum from its genome sequence reveals characteristics suitable for biofuel production.</title>
        <authorList>
            <person name="Bogen C."/>
            <person name="Al-Dilaimi A."/>
            <person name="Albersmeier A."/>
            <person name="Wichmann J."/>
            <person name="Grundmann M."/>
            <person name="Rupp O."/>
            <person name="Lauersen K.J."/>
            <person name="Blifernez-Klassen O."/>
            <person name="Kalinowski J."/>
            <person name="Goesmann A."/>
            <person name="Mussgnug J.H."/>
            <person name="Kruse O."/>
        </authorList>
    </citation>
    <scope>NUCLEOTIDE SEQUENCE [LARGE SCALE GENOMIC DNA]</scope>
    <source>
        <strain evidence="3 4">SAG 48.87</strain>
    </source>
</reference>
<organism evidence="3 4">
    <name type="scientific">Monoraphidium neglectum</name>
    <dbReference type="NCBI Taxonomy" id="145388"/>
    <lineage>
        <taxon>Eukaryota</taxon>
        <taxon>Viridiplantae</taxon>
        <taxon>Chlorophyta</taxon>
        <taxon>core chlorophytes</taxon>
        <taxon>Chlorophyceae</taxon>
        <taxon>CS clade</taxon>
        <taxon>Sphaeropleales</taxon>
        <taxon>Selenastraceae</taxon>
        <taxon>Monoraphidium</taxon>
    </lineage>
</organism>
<feature type="compositionally biased region" description="Gly residues" evidence="2">
    <location>
        <begin position="132"/>
        <end position="143"/>
    </location>
</feature>